<keyword evidence="2" id="KW-1133">Transmembrane helix</keyword>
<dbReference type="EMBL" id="BMMS01000014">
    <property type="protein sequence ID" value="GGO90186.1"/>
    <property type="molecule type" value="Genomic_DNA"/>
</dbReference>
<organism evidence="4 5">
    <name type="scientific">Wenjunlia tyrosinilytica</name>
    <dbReference type="NCBI Taxonomy" id="1544741"/>
    <lineage>
        <taxon>Bacteria</taxon>
        <taxon>Bacillati</taxon>
        <taxon>Actinomycetota</taxon>
        <taxon>Actinomycetes</taxon>
        <taxon>Kitasatosporales</taxon>
        <taxon>Streptomycetaceae</taxon>
        <taxon>Wenjunlia</taxon>
    </lineage>
</organism>
<proteinExistence type="predicted"/>
<name>A0A918DZ29_9ACTN</name>
<dbReference type="InterPro" id="IPR029058">
    <property type="entry name" value="AB_hydrolase_fold"/>
</dbReference>
<dbReference type="Proteomes" id="UP000641932">
    <property type="component" value="Unassembled WGS sequence"/>
</dbReference>
<dbReference type="SUPFAM" id="SSF53474">
    <property type="entry name" value="alpha/beta-Hydrolases"/>
    <property type="match status" value="1"/>
</dbReference>
<dbReference type="PRINTS" id="PR00111">
    <property type="entry name" value="ABHYDROLASE"/>
</dbReference>
<dbReference type="PANTHER" id="PTHR43689">
    <property type="entry name" value="HYDROLASE"/>
    <property type="match status" value="1"/>
</dbReference>
<feature type="domain" description="AB hydrolase-1" evidence="3">
    <location>
        <begin position="115"/>
        <end position="361"/>
    </location>
</feature>
<keyword evidence="2" id="KW-0812">Transmembrane</keyword>
<dbReference type="PANTHER" id="PTHR43689:SF8">
    <property type="entry name" value="ALPHA_BETA-HYDROLASES SUPERFAMILY PROTEIN"/>
    <property type="match status" value="1"/>
</dbReference>
<feature type="region of interest" description="Disordered" evidence="1">
    <location>
        <begin position="1"/>
        <end position="53"/>
    </location>
</feature>
<dbReference type="InterPro" id="IPR000073">
    <property type="entry name" value="AB_hydrolase_1"/>
</dbReference>
<evidence type="ECO:0000313" key="5">
    <source>
        <dbReference type="Proteomes" id="UP000641932"/>
    </source>
</evidence>
<feature type="transmembrane region" description="Helical" evidence="2">
    <location>
        <begin position="61"/>
        <end position="82"/>
    </location>
</feature>
<gene>
    <name evidence="4" type="ORF">GCM10012280_35130</name>
</gene>
<reference evidence="4" key="2">
    <citation type="submission" date="2020-09" db="EMBL/GenBank/DDBJ databases">
        <authorList>
            <person name="Sun Q."/>
            <person name="Zhou Y."/>
        </authorList>
    </citation>
    <scope>NUCLEOTIDE SEQUENCE</scope>
    <source>
        <strain evidence="4">CGMCC 4.7201</strain>
    </source>
</reference>
<keyword evidence="5" id="KW-1185">Reference proteome</keyword>
<dbReference type="Gene3D" id="3.40.50.1820">
    <property type="entry name" value="alpha/beta hydrolase"/>
    <property type="match status" value="1"/>
</dbReference>
<comment type="caution">
    <text evidence="4">The sequence shown here is derived from an EMBL/GenBank/DDBJ whole genome shotgun (WGS) entry which is preliminary data.</text>
</comment>
<reference evidence="4" key="1">
    <citation type="journal article" date="2014" name="Int. J. Syst. Evol. Microbiol.">
        <title>Complete genome sequence of Corynebacterium casei LMG S-19264T (=DSM 44701T), isolated from a smear-ripened cheese.</title>
        <authorList>
            <consortium name="US DOE Joint Genome Institute (JGI-PGF)"/>
            <person name="Walter F."/>
            <person name="Albersmeier A."/>
            <person name="Kalinowski J."/>
            <person name="Ruckert C."/>
        </authorList>
    </citation>
    <scope>NUCLEOTIDE SEQUENCE</scope>
    <source>
        <strain evidence="4">CGMCC 4.7201</strain>
    </source>
</reference>
<protein>
    <recommendedName>
        <fullName evidence="3">AB hydrolase-1 domain-containing protein</fullName>
    </recommendedName>
</protein>
<accession>A0A918DZ29</accession>
<dbReference type="Pfam" id="PF12697">
    <property type="entry name" value="Abhydrolase_6"/>
    <property type="match status" value="1"/>
</dbReference>
<evidence type="ECO:0000259" key="3">
    <source>
        <dbReference type="Pfam" id="PF12697"/>
    </source>
</evidence>
<dbReference type="AlphaFoldDB" id="A0A918DZ29"/>
<dbReference type="GO" id="GO:0003824">
    <property type="term" value="F:catalytic activity"/>
    <property type="evidence" value="ECO:0007669"/>
    <property type="project" value="UniProtKB-ARBA"/>
</dbReference>
<evidence type="ECO:0000256" key="1">
    <source>
        <dbReference type="SAM" id="MobiDB-lite"/>
    </source>
</evidence>
<evidence type="ECO:0000256" key="2">
    <source>
        <dbReference type="SAM" id="Phobius"/>
    </source>
</evidence>
<sequence length="378" mass="40225">MDGGKDPSSGRAGSDHPARDESGRDHADGQAQRGEDEEGASATGPSASPRRGRLARWSRRAALTGAALLVAVTAASCLYNVVTADRAAPPPGLSYVQAADIRTRYQRWGDSGTPVVLVHGAFESVDTWSRLAPLLARHHRVYALDLTGYGYSGRRGPYTVDHFTRQLLGFLDAMGLGGPGERPLLVGHSSGAAMVAEAALREPRRIGGLMLLDGDALDTGAGPPPALRYVLIDPYRTSLLRLGAGSDWLVRRIYRAQCGPGCPALDGAGLDQWRRPLRVPGAEDALWSMMGEGVPGLPRDRLSRLRDVRLPKSVVFGERDDVFSTSTPAQTARRIGAPKPVLIPEARHLAMISHPDAVAAAVEDLARTMTSATGKAGR</sequence>
<feature type="compositionally biased region" description="Basic and acidic residues" evidence="1">
    <location>
        <begin position="13"/>
        <end position="28"/>
    </location>
</feature>
<keyword evidence="2" id="KW-0472">Membrane</keyword>
<evidence type="ECO:0000313" key="4">
    <source>
        <dbReference type="EMBL" id="GGO90186.1"/>
    </source>
</evidence>